<sequence>MPKISLSLLCLICFSNLIQAQKSKTYSASEIYQEVEKINVLASALYIAAHPDDENTRLITYLSNEVKAETAYLSLTRGNGGQNLISNELGNVLGVIRTQELLNARKIDGGVQYFSSANDFGFSKLPKEAYEKWNKNQITEEMIYLVRKLQPDIIINRFDHRTEGTTHGHHTASAQLSEQIFEKANDKNVFPDQLKKLSLWQPKRLFFNASWWFFGGKEQFKKADKSSYIPLQTGFYYPNLGRSNQEIAALSRSQHQSQGFGDMSARGEDIEYLELIKGPKLQNQQNLFEGIDITWKRVKNGEPIGKKVSQLLSNFNFKAPSKNIDALVEIYKMINALDNSMWKTQKMAEVQKCIALCAGLFLEISSEDQIITPGFDAVFKYEVINRSKYPMEIKEISILNNSFKKEMHTPLLPNQLLLDYFTTKIPSTIPYSNAEWLIDAKKSFYNQFDSHNELSASFQIKVKDIILSYNYPLVYKYKDEVKGEIYDNVLVLPDVSLRFEKEIYLSRNKDEIEITALLKSFRKNIKGTLELVYENAADGKIKSIPVHIPEALKTERVSFKIKPSEQNSETPLKLIFRTETDTFTEEVTLVAHNHIPTQVILSQAKTVVKNIKVATKGKKVGYIMGAGDKIPEGLVNLGYEVTLLNISEITAKNLAGYDAVLLGIRAFNTLNELKFKNKELFQYAENGGNVIVQYNTNHSLVTDEIAPYKLILSKDRITDEDAEIHFLKPDHKVLHYPNEISKEDFKGWIQEQGLYYANDFDRNHFVPVFESHDFDEPTTNGGLLIAKYGKGYYTYTGLSLFRQIPEGVPGAYKILANLIALNKDEK</sequence>
<dbReference type="RefSeq" id="WP_290362505.1">
    <property type="nucleotide sequence ID" value="NZ_JAUFQU010000001.1"/>
</dbReference>
<comment type="caution">
    <text evidence="2">The sequence shown here is derived from an EMBL/GenBank/DDBJ whole genome shotgun (WGS) entry which is preliminary data.</text>
</comment>
<reference evidence="3" key="1">
    <citation type="journal article" date="2019" name="Int. J. Syst. Evol. Microbiol.">
        <title>The Global Catalogue of Microorganisms (GCM) 10K type strain sequencing project: providing services to taxonomists for standard genome sequencing and annotation.</title>
        <authorList>
            <consortium name="The Broad Institute Genomics Platform"/>
            <consortium name="The Broad Institute Genome Sequencing Center for Infectious Disease"/>
            <person name="Wu L."/>
            <person name="Ma J."/>
        </authorList>
    </citation>
    <scope>NUCLEOTIDE SEQUENCE [LARGE SCALE GENOMIC DNA]</scope>
    <source>
        <strain evidence="3">CECT 7184</strain>
    </source>
</reference>
<feature type="chain" id="PRO_5046076995" evidence="1">
    <location>
        <begin position="21"/>
        <end position="826"/>
    </location>
</feature>
<dbReference type="SUPFAM" id="SSF52317">
    <property type="entry name" value="Class I glutamine amidotransferase-like"/>
    <property type="match status" value="1"/>
</dbReference>
<dbReference type="InterPro" id="IPR024078">
    <property type="entry name" value="LmbE-like_dom_sf"/>
</dbReference>
<accession>A0ABT8CT95</accession>
<dbReference type="Proteomes" id="UP001242368">
    <property type="component" value="Unassembled WGS sequence"/>
</dbReference>
<dbReference type="PANTHER" id="PTHR12993">
    <property type="entry name" value="N-ACETYLGLUCOSAMINYL-PHOSPHATIDYLINOSITOL DE-N-ACETYLASE-RELATED"/>
    <property type="match status" value="1"/>
</dbReference>
<dbReference type="InterPro" id="IPR003737">
    <property type="entry name" value="GlcNAc_PI_deacetylase-related"/>
</dbReference>
<feature type="signal peptide" evidence="1">
    <location>
        <begin position="1"/>
        <end position="20"/>
    </location>
</feature>
<evidence type="ECO:0000313" key="2">
    <source>
        <dbReference type="EMBL" id="MDN3706432.1"/>
    </source>
</evidence>
<name>A0ABT8CT95_9FLAO</name>
<dbReference type="PANTHER" id="PTHR12993:SF11">
    <property type="entry name" value="N-ACETYLGLUCOSAMINYL-PHOSPHATIDYLINOSITOL DE-N-ACETYLASE"/>
    <property type="match status" value="1"/>
</dbReference>
<keyword evidence="3" id="KW-1185">Reference proteome</keyword>
<evidence type="ECO:0000256" key="1">
    <source>
        <dbReference type="SAM" id="SignalP"/>
    </source>
</evidence>
<evidence type="ECO:0000313" key="3">
    <source>
        <dbReference type="Proteomes" id="UP001242368"/>
    </source>
</evidence>
<gene>
    <name evidence="2" type="ORF">QW060_04740</name>
</gene>
<dbReference type="Pfam" id="PF02585">
    <property type="entry name" value="PIG-L"/>
    <property type="match status" value="1"/>
</dbReference>
<dbReference type="SUPFAM" id="SSF102588">
    <property type="entry name" value="LmbE-like"/>
    <property type="match status" value="1"/>
</dbReference>
<protein>
    <submittedName>
        <fullName evidence="2">PIG-L family deacetylase</fullName>
    </submittedName>
</protein>
<keyword evidence="1" id="KW-0732">Signal</keyword>
<dbReference type="Gene3D" id="3.40.50.10320">
    <property type="entry name" value="LmbE-like"/>
    <property type="match status" value="1"/>
</dbReference>
<organism evidence="2 3">
    <name type="scientific">Paenimyroides ceti</name>
    <dbReference type="NCBI Taxonomy" id="395087"/>
    <lineage>
        <taxon>Bacteria</taxon>
        <taxon>Pseudomonadati</taxon>
        <taxon>Bacteroidota</taxon>
        <taxon>Flavobacteriia</taxon>
        <taxon>Flavobacteriales</taxon>
        <taxon>Flavobacteriaceae</taxon>
        <taxon>Paenimyroides</taxon>
    </lineage>
</organism>
<dbReference type="EMBL" id="JAUFQU010000001">
    <property type="protein sequence ID" value="MDN3706432.1"/>
    <property type="molecule type" value="Genomic_DNA"/>
</dbReference>
<proteinExistence type="predicted"/>
<dbReference type="InterPro" id="IPR029062">
    <property type="entry name" value="Class_I_gatase-like"/>
</dbReference>